<dbReference type="Proteomes" id="UP000049495">
    <property type="component" value="Unassembled WGS sequence"/>
</dbReference>
<dbReference type="GeneID" id="93899973"/>
<feature type="domain" description="UspA" evidence="3">
    <location>
        <begin position="3"/>
        <end position="138"/>
    </location>
</feature>
<evidence type="ECO:0000313" key="4">
    <source>
        <dbReference type="EMBL" id="CDT06479.1"/>
    </source>
</evidence>
<dbReference type="Pfam" id="PF00582">
    <property type="entry name" value="Usp"/>
    <property type="match status" value="1"/>
</dbReference>
<comment type="similarity">
    <text evidence="1 2">Belongs to the universal stress protein A family.</text>
</comment>
<dbReference type="InterPro" id="IPR006015">
    <property type="entry name" value="Universal_stress_UspA"/>
</dbReference>
<dbReference type="EMBL" id="CCJV01000050">
    <property type="protein sequence ID" value="CDT06479.1"/>
    <property type="molecule type" value="Genomic_DNA"/>
</dbReference>
<dbReference type="PIRSF" id="PIRSF006276">
    <property type="entry name" value="UspA"/>
    <property type="match status" value="1"/>
</dbReference>
<dbReference type="Proteomes" id="UP000049077">
    <property type="component" value="Unassembled WGS sequence"/>
</dbReference>
<dbReference type="GO" id="GO:0005737">
    <property type="term" value="C:cytoplasm"/>
    <property type="evidence" value="ECO:0007669"/>
    <property type="project" value="UniProtKB-SubCell"/>
</dbReference>
<sequence length="140" mass="15852">MDYRHILVALELSDDTKILIDRATFFADKLEAGISFVYIDGTHGEIYPELVDIQANDGDLPINEDAVKHLKEFEAYAKHPIKHIFVGTGDLNDKLKNVIEANGIDLLLCGHHHDFWHKLISHSKQIIDTSPIDILVIPME</sequence>
<keyword evidence="2" id="KW-0963">Cytoplasm</keyword>
<keyword evidence="6" id="KW-1185">Reference proteome</keyword>
<dbReference type="EMBL" id="CCJX01000059">
    <property type="protein sequence ID" value="CDT12300.1"/>
    <property type="molecule type" value="Genomic_DNA"/>
</dbReference>
<comment type="subcellular location">
    <subcellularLocation>
        <location evidence="2">Cytoplasm</location>
    </subcellularLocation>
</comment>
<dbReference type="InterPro" id="IPR006016">
    <property type="entry name" value="UspA"/>
</dbReference>
<organism evidence="4 7">
    <name type="scientific">Vibrio crassostreae</name>
    <dbReference type="NCBI Taxonomy" id="246167"/>
    <lineage>
        <taxon>Bacteria</taxon>
        <taxon>Pseudomonadati</taxon>
        <taxon>Pseudomonadota</taxon>
        <taxon>Gammaproteobacteria</taxon>
        <taxon>Vibrionales</taxon>
        <taxon>Vibrionaceae</taxon>
        <taxon>Vibrio</taxon>
    </lineage>
</organism>
<dbReference type="InterPro" id="IPR014729">
    <property type="entry name" value="Rossmann-like_a/b/a_fold"/>
</dbReference>
<evidence type="ECO:0000313" key="6">
    <source>
        <dbReference type="Proteomes" id="UP000049077"/>
    </source>
</evidence>
<protein>
    <recommendedName>
        <fullName evidence="2">Universal stress protein</fullName>
    </recommendedName>
</protein>
<dbReference type="SUPFAM" id="SSF52402">
    <property type="entry name" value="Adenine nucleotide alpha hydrolases-like"/>
    <property type="match status" value="1"/>
</dbReference>
<dbReference type="AlphaFoldDB" id="A0A0T7CYT8"/>
<evidence type="ECO:0000313" key="7">
    <source>
        <dbReference type="Proteomes" id="UP000049495"/>
    </source>
</evidence>
<evidence type="ECO:0000259" key="3">
    <source>
        <dbReference type="Pfam" id="PF00582"/>
    </source>
</evidence>
<dbReference type="RefSeq" id="WP_048658633.1">
    <property type="nucleotide sequence ID" value="NZ_AP025476.1"/>
</dbReference>
<gene>
    <name evidence="5" type="ORF">VCR4J5_1510164</name>
    <name evidence="4" type="ORF">VCR5J5_1430008</name>
</gene>
<reference evidence="4 6" key="1">
    <citation type="submission" date="2014-06" db="EMBL/GenBank/DDBJ databases">
        <authorList>
            <person name="Le Roux F."/>
        </authorList>
    </citation>
    <scope>NUCLEOTIDE SEQUENCE</scope>
    <source>
        <strain evidence="5 6">J5-4</strain>
        <strain evidence="4">J5-5</strain>
    </source>
</reference>
<evidence type="ECO:0000256" key="2">
    <source>
        <dbReference type="PIRNR" id="PIRNR006276"/>
    </source>
</evidence>
<evidence type="ECO:0000256" key="1">
    <source>
        <dbReference type="ARBA" id="ARBA00008791"/>
    </source>
</evidence>
<dbReference type="OrthoDB" id="9792500at2"/>
<comment type="caution">
    <text evidence="4">The sequence shown here is derived from an EMBL/GenBank/DDBJ whole genome shotgun (WGS) entry which is preliminary data.</text>
</comment>
<reference evidence="7" key="2">
    <citation type="submission" date="2014-06" db="EMBL/GenBank/DDBJ databases">
        <authorList>
            <person name="Le Roux Frederique"/>
        </authorList>
    </citation>
    <scope>NUCLEOTIDE SEQUENCE [LARGE SCALE GENOMIC DNA]</scope>
    <source>
        <strain evidence="7">J5-5</strain>
    </source>
</reference>
<dbReference type="Gene3D" id="3.40.50.620">
    <property type="entry name" value="HUPs"/>
    <property type="match status" value="1"/>
</dbReference>
<name>A0A0T7CYT8_9VIBR</name>
<evidence type="ECO:0000313" key="5">
    <source>
        <dbReference type="EMBL" id="CDT12300.1"/>
    </source>
</evidence>
<accession>A0A0T7CYT8</accession>
<proteinExistence type="inferred from homology"/>